<comment type="similarity">
    <text evidence="1 4">Belongs to the D-isomer specific 2-hydroxyacid dehydrogenase family.</text>
</comment>
<proteinExistence type="inferred from homology"/>
<reference evidence="7 8" key="1">
    <citation type="journal article" date="2014" name="Int. J. Syst. Evol. Microbiol.">
        <title>Complete genome sequence of Corynebacterium casei LMG S-19264T (=DSM 44701T), isolated from a smear-ripened cheese.</title>
        <authorList>
            <consortium name="US DOE Joint Genome Institute (JGI-PGF)"/>
            <person name="Walter F."/>
            <person name="Albersmeier A."/>
            <person name="Kalinowski J."/>
            <person name="Ruckert C."/>
        </authorList>
    </citation>
    <scope>NUCLEOTIDE SEQUENCE [LARGE SCALE GENOMIC DNA]</scope>
    <source>
        <strain evidence="7 8">NBRC 112785</strain>
    </source>
</reference>
<dbReference type="AlphaFoldDB" id="A0AA37WXH7"/>
<feature type="domain" description="D-isomer specific 2-hydroxyacid dehydrogenase catalytic" evidence="5">
    <location>
        <begin position="26"/>
        <end position="306"/>
    </location>
</feature>
<evidence type="ECO:0000256" key="1">
    <source>
        <dbReference type="ARBA" id="ARBA00005854"/>
    </source>
</evidence>
<dbReference type="InterPro" id="IPR006140">
    <property type="entry name" value="D-isomer_DH_NAD-bd"/>
</dbReference>
<evidence type="ECO:0000256" key="3">
    <source>
        <dbReference type="ARBA" id="ARBA00023027"/>
    </source>
</evidence>
<dbReference type="SUPFAM" id="SSF52283">
    <property type="entry name" value="Formate/glycerate dehydrogenase catalytic domain-like"/>
    <property type="match status" value="1"/>
</dbReference>
<evidence type="ECO:0000256" key="4">
    <source>
        <dbReference type="RuleBase" id="RU003719"/>
    </source>
</evidence>
<dbReference type="InterPro" id="IPR029753">
    <property type="entry name" value="D-isomer_DH_CS"/>
</dbReference>
<dbReference type="PROSITE" id="PS00670">
    <property type="entry name" value="D_2_HYDROXYACID_DH_2"/>
    <property type="match status" value="1"/>
</dbReference>
<accession>A0AA37WXH7</accession>
<dbReference type="PANTHER" id="PTHR43761">
    <property type="entry name" value="D-ISOMER SPECIFIC 2-HYDROXYACID DEHYDROGENASE FAMILY PROTEIN (AFU_ORTHOLOGUE AFUA_1G13630)"/>
    <property type="match status" value="1"/>
</dbReference>
<gene>
    <name evidence="7" type="ORF">GCM10007894_25800</name>
</gene>
<dbReference type="Pfam" id="PF02826">
    <property type="entry name" value="2-Hacid_dh_C"/>
    <property type="match status" value="1"/>
</dbReference>
<evidence type="ECO:0000256" key="2">
    <source>
        <dbReference type="ARBA" id="ARBA00023002"/>
    </source>
</evidence>
<keyword evidence="3" id="KW-0520">NAD</keyword>
<organism evidence="7 8">
    <name type="scientific">Paraferrimonas haliotis</name>
    <dbReference type="NCBI Taxonomy" id="2013866"/>
    <lineage>
        <taxon>Bacteria</taxon>
        <taxon>Pseudomonadati</taxon>
        <taxon>Pseudomonadota</taxon>
        <taxon>Gammaproteobacteria</taxon>
        <taxon>Alteromonadales</taxon>
        <taxon>Ferrimonadaceae</taxon>
        <taxon>Paraferrimonas</taxon>
    </lineage>
</organism>
<sequence>MKGVFLDRKTFPETISTKPIASLLSDYREYDVTTAQQTIERIGEADLVITNKVVIDKPVIEACSSLKLICVTATGLNNIDLVACKAAAIEVRNVENYGASTVAQHTMALMLMLATNAHHYRDDVSRGKWTNSDIFCLNHYPIMELSGKTLGIVGVGGIANKVIEAARGLGMKVLLSERKGAQHVRPGRVAFSDMLATSDVVSLHCPLTESTSGLISKKELQLMKSHALLINCGRGGLVDELDLVQALVSKEIGGAGFDVASVEPIEANNPLMIASLPNLIITPHSAWASTEAMNRIIAMVAEHIAVFQTS</sequence>
<dbReference type="InterPro" id="IPR036291">
    <property type="entry name" value="NAD(P)-bd_dom_sf"/>
</dbReference>
<dbReference type="Gene3D" id="3.40.50.720">
    <property type="entry name" value="NAD(P)-binding Rossmann-like Domain"/>
    <property type="match status" value="2"/>
</dbReference>
<dbReference type="SUPFAM" id="SSF51735">
    <property type="entry name" value="NAD(P)-binding Rossmann-fold domains"/>
    <property type="match status" value="1"/>
</dbReference>
<dbReference type="Pfam" id="PF00389">
    <property type="entry name" value="2-Hacid_dh"/>
    <property type="match status" value="1"/>
</dbReference>
<comment type="caution">
    <text evidence="7">The sequence shown here is derived from an EMBL/GenBank/DDBJ whole genome shotgun (WGS) entry which is preliminary data.</text>
</comment>
<dbReference type="PANTHER" id="PTHR43761:SF1">
    <property type="entry name" value="D-ISOMER SPECIFIC 2-HYDROXYACID DEHYDROGENASE CATALYTIC DOMAIN-CONTAINING PROTEIN-RELATED"/>
    <property type="match status" value="1"/>
</dbReference>
<evidence type="ECO:0000313" key="7">
    <source>
        <dbReference type="EMBL" id="GLS84603.1"/>
    </source>
</evidence>
<name>A0AA37WXH7_9GAMM</name>
<dbReference type="GO" id="GO:0051287">
    <property type="term" value="F:NAD binding"/>
    <property type="evidence" value="ECO:0007669"/>
    <property type="project" value="InterPro"/>
</dbReference>
<dbReference type="InterPro" id="IPR006139">
    <property type="entry name" value="D-isomer_2_OHA_DH_cat_dom"/>
</dbReference>
<dbReference type="InterPro" id="IPR050418">
    <property type="entry name" value="D-iso_2-hydroxyacid_DH_PdxB"/>
</dbReference>
<keyword evidence="8" id="KW-1185">Reference proteome</keyword>
<dbReference type="CDD" id="cd12162">
    <property type="entry name" value="2-Hacid_dh_4"/>
    <property type="match status" value="1"/>
</dbReference>
<dbReference type="RefSeq" id="WP_095500367.1">
    <property type="nucleotide sequence ID" value="NZ_BSPO01000003.1"/>
</dbReference>
<dbReference type="EMBL" id="BSPO01000003">
    <property type="protein sequence ID" value="GLS84603.1"/>
    <property type="molecule type" value="Genomic_DNA"/>
</dbReference>
<dbReference type="GO" id="GO:0016616">
    <property type="term" value="F:oxidoreductase activity, acting on the CH-OH group of donors, NAD or NADP as acceptor"/>
    <property type="evidence" value="ECO:0007669"/>
    <property type="project" value="InterPro"/>
</dbReference>
<keyword evidence="2 4" id="KW-0560">Oxidoreductase</keyword>
<evidence type="ECO:0000259" key="5">
    <source>
        <dbReference type="Pfam" id="PF00389"/>
    </source>
</evidence>
<feature type="domain" description="D-isomer specific 2-hydroxyacid dehydrogenase NAD-binding" evidence="6">
    <location>
        <begin position="107"/>
        <end position="286"/>
    </location>
</feature>
<protein>
    <submittedName>
        <fullName evidence="7">Lactate dehydrogenase</fullName>
    </submittedName>
</protein>
<dbReference type="Proteomes" id="UP001157439">
    <property type="component" value="Unassembled WGS sequence"/>
</dbReference>
<evidence type="ECO:0000313" key="8">
    <source>
        <dbReference type="Proteomes" id="UP001157439"/>
    </source>
</evidence>
<evidence type="ECO:0000259" key="6">
    <source>
        <dbReference type="Pfam" id="PF02826"/>
    </source>
</evidence>